<sequence length="713" mass="78739">MKVKLLFVNTPIGVLACDDVPLGPGPLGNSLHNAVRLLHAQGRIPSCSNISGVKYQGANVDPAASPAALFGVPSQVPVLSVECVWTVLAPSAWSRFGGLSPGPSPSKPGLEPDEPIGPLVDATRGKPKLRVYFSSALFEGFQNGDADYIEAVVHGLRVLDVHAVRLVGRCNALDAHQRRLMEAGELLGLDYDAPNNDVRNAVKQLAAYTKIKAYLLGELKKHPKVAHVLHIQSRYPESGSAFNDERIRELRKEGIHVVSTVHEFKFNFLLPVTTSRNVGVLNQYCRSSERVIFLNDHDLNNAVKSAQATKLRVPETLVLTHEQVQEASATLDAPDLAQRAVHIPVVITVPSQPIDTREILAREVAVISFGMIRHLIVAQDAIRLAKQFKDGKKPWRVVVAGKASDAETVKLLMKNAYGRNMLLAVEPGWEAIVNQACADTNVQALLDLNTRCRDLRRLFPGALKTYNDQLKSPDWTDKEQQAREKGVRLGKLKQGLVVAADGDEQARLEREIAVLKLAKPTKPIGPDENTLPIDLHFNVSPEQLILLFRQCKYAFKQDARGMSDNASSIISCMANGCITFTKQGGMTPNEYRVSGPKKKPISEYVRRYLDRVQVDEARYDPRSGTVEFAYVGPFKDAVITRGQKNLEYDVKGIYEEIAKREQDKSQSANKATIAAMSKVLERHRASTVALEHLKLYLELVPLKLTYLLPVAKT</sequence>
<keyword evidence="3" id="KW-1185">Reference proteome</keyword>
<accession>A0ABU5H1F8</accession>
<name>A0ABU5H1F8_9BACT</name>
<dbReference type="EMBL" id="JAXIVS010000003">
    <property type="protein sequence ID" value="MDY7227146.1"/>
    <property type="molecule type" value="Genomic_DNA"/>
</dbReference>
<dbReference type="RefSeq" id="WP_321545860.1">
    <property type="nucleotide sequence ID" value="NZ_JAXIVS010000003.1"/>
</dbReference>
<proteinExistence type="predicted"/>
<comment type="caution">
    <text evidence="2">The sequence shown here is derived from an EMBL/GenBank/DDBJ whole genome shotgun (WGS) entry which is preliminary data.</text>
</comment>
<evidence type="ECO:0000313" key="2">
    <source>
        <dbReference type="EMBL" id="MDY7227146.1"/>
    </source>
</evidence>
<evidence type="ECO:0000313" key="3">
    <source>
        <dbReference type="Proteomes" id="UP001291309"/>
    </source>
</evidence>
<gene>
    <name evidence="2" type="ORF">SYV04_12120</name>
</gene>
<evidence type="ECO:0000256" key="1">
    <source>
        <dbReference type="SAM" id="MobiDB-lite"/>
    </source>
</evidence>
<dbReference type="Proteomes" id="UP001291309">
    <property type="component" value="Unassembled WGS sequence"/>
</dbReference>
<organism evidence="2 3">
    <name type="scientific">Hyalangium rubrum</name>
    <dbReference type="NCBI Taxonomy" id="3103134"/>
    <lineage>
        <taxon>Bacteria</taxon>
        <taxon>Pseudomonadati</taxon>
        <taxon>Myxococcota</taxon>
        <taxon>Myxococcia</taxon>
        <taxon>Myxococcales</taxon>
        <taxon>Cystobacterineae</taxon>
        <taxon>Archangiaceae</taxon>
        <taxon>Hyalangium</taxon>
    </lineage>
</organism>
<feature type="region of interest" description="Disordered" evidence="1">
    <location>
        <begin position="100"/>
        <end position="119"/>
    </location>
</feature>
<dbReference type="PROSITE" id="PS51257">
    <property type="entry name" value="PROKAR_LIPOPROTEIN"/>
    <property type="match status" value="1"/>
</dbReference>
<protein>
    <submittedName>
        <fullName evidence="2">Uncharacterized protein</fullName>
    </submittedName>
</protein>
<reference evidence="2 3" key="1">
    <citation type="submission" date="2023-12" db="EMBL/GenBank/DDBJ databases">
        <title>the genome sequence of Hyalangium sp. s54d21.</title>
        <authorList>
            <person name="Zhang X."/>
        </authorList>
    </citation>
    <scope>NUCLEOTIDE SEQUENCE [LARGE SCALE GENOMIC DNA]</scope>
    <source>
        <strain evidence="3">s54d21</strain>
    </source>
</reference>